<feature type="region of interest" description="Disordered" evidence="7">
    <location>
        <begin position="239"/>
        <end position="303"/>
    </location>
</feature>
<feature type="region of interest" description="Disordered" evidence="7">
    <location>
        <begin position="891"/>
        <end position="990"/>
    </location>
</feature>
<protein>
    <submittedName>
        <fullName evidence="9">CDCA2 protein</fullName>
    </submittedName>
</protein>
<feature type="region of interest" description="Disordered" evidence="7">
    <location>
        <begin position="568"/>
        <end position="627"/>
    </location>
</feature>
<feature type="region of interest" description="Disordered" evidence="7">
    <location>
        <begin position="387"/>
        <end position="412"/>
    </location>
</feature>
<dbReference type="PANTHER" id="PTHR21603">
    <property type="entry name" value="ANTIGEN KI-67-LIKE PROTEIN"/>
    <property type="match status" value="1"/>
</dbReference>
<evidence type="ECO:0000256" key="3">
    <source>
        <dbReference type="ARBA" id="ARBA00022553"/>
    </source>
</evidence>
<name>A0A7L4N7S3_9AVES</name>
<keyword evidence="5" id="KW-0539">Nucleus</keyword>
<evidence type="ECO:0000256" key="7">
    <source>
        <dbReference type="SAM" id="MobiDB-lite"/>
    </source>
</evidence>
<evidence type="ECO:0000256" key="2">
    <source>
        <dbReference type="ARBA" id="ARBA00022499"/>
    </source>
</evidence>
<dbReference type="Pfam" id="PF15276">
    <property type="entry name" value="PP1_bind"/>
    <property type="match status" value="1"/>
</dbReference>
<keyword evidence="2" id="KW-1017">Isopeptide bond</keyword>
<accession>A0A7L4N7S3</accession>
<dbReference type="GO" id="GO:0007088">
    <property type="term" value="P:regulation of mitotic nuclear division"/>
    <property type="evidence" value="ECO:0007669"/>
    <property type="project" value="TreeGrafter"/>
</dbReference>
<evidence type="ECO:0000256" key="6">
    <source>
        <dbReference type="ARBA" id="ARBA00023306"/>
    </source>
</evidence>
<evidence type="ECO:0000256" key="1">
    <source>
        <dbReference type="ARBA" id="ARBA00004123"/>
    </source>
</evidence>
<dbReference type="OrthoDB" id="9947694at2759"/>
<feature type="region of interest" description="Disordered" evidence="7">
    <location>
        <begin position="1"/>
        <end position="32"/>
    </location>
</feature>
<dbReference type="GO" id="GO:0005694">
    <property type="term" value="C:chromosome"/>
    <property type="evidence" value="ECO:0007669"/>
    <property type="project" value="TreeGrafter"/>
</dbReference>
<feature type="compositionally biased region" description="Basic and acidic residues" evidence="7">
    <location>
        <begin position="289"/>
        <end position="303"/>
    </location>
</feature>
<keyword evidence="10" id="KW-1185">Reference proteome</keyword>
<proteinExistence type="predicted"/>
<feature type="non-terminal residue" evidence="9">
    <location>
        <position position="990"/>
    </location>
</feature>
<feature type="non-terminal residue" evidence="9">
    <location>
        <position position="1"/>
    </location>
</feature>
<dbReference type="EMBL" id="VYZU01035932">
    <property type="protein sequence ID" value="NXY85095.1"/>
    <property type="molecule type" value="Genomic_DNA"/>
</dbReference>
<dbReference type="Proteomes" id="UP000586704">
    <property type="component" value="Unassembled WGS sequence"/>
</dbReference>
<evidence type="ECO:0000313" key="9">
    <source>
        <dbReference type="EMBL" id="NXY85095.1"/>
    </source>
</evidence>
<feature type="region of interest" description="Disordered" evidence="7">
    <location>
        <begin position="755"/>
        <end position="815"/>
    </location>
</feature>
<evidence type="ECO:0000313" key="10">
    <source>
        <dbReference type="Proteomes" id="UP000586704"/>
    </source>
</evidence>
<dbReference type="GO" id="GO:0051983">
    <property type="term" value="P:regulation of chromosome segregation"/>
    <property type="evidence" value="ECO:0007669"/>
    <property type="project" value="TreeGrafter"/>
</dbReference>
<evidence type="ECO:0000256" key="5">
    <source>
        <dbReference type="ARBA" id="ARBA00023242"/>
    </source>
</evidence>
<evidence type="ECO:0000259" key="8">
    <source>
        <dbReference type="Pfam" id="PF15276"/>
    </source>
</evidence>
<dbReference type="InterPro" id="IPR029334">
    <property type="entry name" value="PP1-bd"/>
</dbReference>
<dbReference type="PANTHER" id="PTHR21603:SF16">
    <property type="entry name" value="CELL DIVISION CYCLE-ASSOCIATED PROTEIN 2"/>
    <property type="match status" value="1"/>
</dbReference>
<dbReference type="AlphaFoldDB" id="A0A7L4N7S3"/>
<sequence>LRKVGDASLAVAEHRSLPEQKEDASGPRLSTDQICKVTKSRGRRAAKKENFSAGKEVPVQKFPLQCPQRCQEGSHPPKGDAGACGFAESCSGRLEGTVAGGRALPLSSKENVPRSSPVSWGGEFCRTPARAGEAAGWGMSEKQQKTPVDFATVTIAEFGITQESFTKGSLGKSPMSLKYRRRSVIGVRGSPENNTLIQFLAQQRSIRQREALQEVSPFSCERARSLRDKISAFQTSFKPLQEAEGGTGHPGLDLEAGSSQDTVPLRREQNLPQGSEKLMSDNSGAAWEENSRHNLTDNTKSDTKICTPLSSGQDLCVPEHAAALPEDCINEKQNPAESSGAVLIGATSDTLHDFAADPIPEDLRSALLPGLSRRKVSFVAELSLQRSAERKEPLTPVQRGNPPLQEQGQRGSCLRSVLKRTPGKPLLGSTQKYWNEAADRGGDESLPASSCAEFSEALQTEQTEIQSSEKAKKKRVTFGEVLSPEIFDEALPPNTPLHRGATPGRQRHSPLARPQLTEEPFPQPDFDCEEEHVEPLQELLEDPVAAETLLPVENTKGNPNLFCSSISEQAESTSRATDTQSAEEVENPRKSKIPKQRNPTSAAKKTRKRKHPSYGKRRKRKVNKSLYGERELASRKPLLSPIPEIPEVFSFASSPESPKAFLLGNVLCSFVLPCTSGSFPKDVQQNPVVQKRRRKNIFAAYMDGSCKELGVAGATSDGDMESVLGSEQEFSKIVPDAERGSDPLDCFQQACEREAEEPDSLVENKQSQENLPNKAEQLTRIKPVHQEPTDGPQGAQRTWCPQEDSERGSPARSGAIYFPPVRETAENLLVSFNIEEVLSVPQLQNDSLEASRSKFESSGEKRVRRSMRFCKGAENEGLAWIQIPQEIQEWPPLPPATRRGRRTRSTSILPGAWNVQPPEQQHLPQVSAAGEENPPDPGHPAPGPCRKWRRRSECVSTAPETRRWAQSRRRSITKSGCRKDRRNPTQEEDA</sequence>
<keyword evidence="4" id="KW-0832">Ubl conjugation</keyword>
<keyword evidence="6" id="KW-0131">Cell cycle</keyword>
<comment type="caution">
    <text evidence="9">The sequence shown here is derived from an EMBL/GenBank/DDBJ whole genome shotgun (WGS) entry which is preliminary data.</text>
</comment>
<feature type="region of interest" description="Disordered" evidence="7">
    <location>
        <begin position="487"/>
        <end position="535"/>
    </location>
</feature>
<keyword evidence="3" id="KW-0597">Phosphoprotein</keyword>
<feature type="compositionally biased region" description="Basic residues" evidence="7">
    <location>
        <begin position="604"/>
        <end position="623"/>
    </location>
</feature>
<comment type="subcellular location">
    <subcellularLocation>
        <location evidence="1">Nucleus</location>
    </subcellularLocation>
</comment>
<organism evidence="9 10">
    <name type="scientific">Ceyx cyanopectus</name>
    <name type="common">Indigo-banded kingfisher</name>
    <dbReference type="NCBI Taxonomy" id="390723"/>
    <lineage>
        <taxon>Eukaryota</taxon>
        <taxon>Metazoa</taxon>
        <taxon>Chordata</taxon>
        <taxon>Craniata</taxon>
        <taxon>Vertebrata</taxon>
        <taxon>Euteleostomi</taxon>
        <taxon>Archelosauria</taxon>
        <taxon>Archosauria</taxon>
        <taxon>Dinosauria</taxon>
        <taxon>Saurischia</taxon>
        <taxon>Theropoda</taxon>
        <taxon>Coelurosauria</taxon>
        <taxon>Aves</taxon>
        <taxon>Neognathae</taxon>
        <taxon>Neoaves</taxon>
        <taxon>Telluraves</taxon>
        <taxon>Coraciimorphae</taxon>
        <taxon>Coraciiformes</taxon>
        <taxon>Alcedinidae</taxon>
        <taxon>Ceyx</taxon>
    </lineage>
</organism>
<feature type="compositionally biased region" description="Polar residues" evidence="7">
    <location>
        <begin position="568"/>
        <end position="582"/>
    </location>
</feature>
<gene>
    <name evidence="9" type="primary">Cdca2</name>
    <name evidence="9" type="ORF">CEYCYA_R12789</name>
</gene>
<feature type="compositionally biased region" description="Basic and acidic residues" evidence="7">
    <location>
        <begin position="12"/>
        <end position="25"/>
    </location>
</feature>
<evidence type="ECO:0000256" key="4">
    <source>
        <dbReference type="ARBA" id="ARBA00022843"/>
    </source>
</evidence>
<reference evidence="9 10" key="1">
    <citation type="submission" date="2020-02" db="EMBL/GenBank/DDBJ databases">
        <title>Bird 10,000 Genomes (B10K) Project - Family phase.</title>
        <authorList>
            <person name="Zhang G."/>
        </authorList>
    </citation>
    <scope>NUCLEOTIDE SEQUENCE [LARGE SCALE GENOMIC DNA]</scope>
    <source>
        <strain evidence="9">B10K-DU-013-51</strain>
        <tissue evidence="9">Mixed tissue sample</tissue>
    </source>
</reference>
<feature type="domain" description="PP1-binding" evidence="8">
    <location>
        <begin position="472"/>
        <end position="527"/>
    </location>
</feature>
<dbReference type="GO" id="GO:0005634">
    <property type="term" value="C:nucleus"/>
    <property type="evidence" value="ECO:0007669"/>
    <property type="project" value="UniProtKB-SubCell"/>
</dbReference>